<dbReference type="InterPro" id="IPR050171">
    <property type="entry name" value="MFS_Transporters"/>
</dbReference>
<name>A0A9W6WCC6_9ACTN</name>
<feature type="transmembrane region" description="Helical" evidence="7">
    <location>
        <begin position="79"/>
        <end position="97"/>
    </location>
</feature>
<dbReference type="InterPro" id="IPR020846">
    <property type="entry name" value="MFS_dom"/>
</dbReference>
<sequence>MTAPATLNPVQRRTLLGINAGISLAHVGNYIWFPIFVAALGATSSGFWAGFVMFLTYIGRLLATFFFEGVSTRLGNRTTVVLAVLLEAVALGLMGFVEGVALYSVLAFFIGFGSGISFPGLKNILSSFPEEARPKAFSTFQMACQVGAFGGALIGGVFAHADLRILFSVVFALFLAYCVFGLLLIPAGKAAPDSRAPLFNATVLKGLQVGGGARYFLLSSVFWFLSISFLVGIPLHMQAYVGQWPASVPFWITGLTLLALQLFLFQFMIKRFKPGQVMAVAFGAMAVAYAIFGAGRSAWFVVAGCFVVVLGDILFTPSFDIWVSGRFPSDRLAKAMGAMHFFRSFGNMVGTLAAGALYDLARSADVPGLNWFALAAVALGCAVVSLASVRREAAAEPAPVPEAA</sequence>
<reference evidence="9" key="1">
    <citation type="submission" date="2023-03" db="EMBL/GenBank/DDBJ databases">
        <title>Actinorhabdospora filicis NBRC 111898.</title>
        <authorList>
            <person name="Ichikawa N."/>
            <person name="Sato H."/>
            <person name="Tonouchi N."/>
        </authorList>
    </citation>
    <scope>NUCLEOTIDE SEQUENCE</scope>
    <source>
        <strain evidence="9">NBRC 111898</strain>
    </source>
</reference>
<feature type="transmembrane region" description="Helical" evidence="7">
    <location>
        <begin position="21"/>
        <end position="41"/>
    </location>
</feature>
<evidence type="ECO:0000313" key="10">
    <source>
        <dbReference type="Proteomes" id="UP001165079"/>
    </source>
</evidence>
<evidence type="ECO:0000256" key="2">
    <source>
        <dbReference type="ARBA" id="ARBA00022448"/>
    </source>
</evidence>
<comment type="caution">
    <text evidence="9">The sequence shown here is derived from an EMBL/GenBank/DDBJ whole genome shotgun (WGS) entry which is preliminary data.</text>
</comment>
<keyword evidence="2" id="KW-0813">Transport</keyword>
<feature type="transmembrane region" description="Helical" evidence="7">
    <location>
        <begin position="215"/>
        <end position="236"/>
    </location>
</feature>
<dbReference type="GO" id="GO:0022857">
    <property type="term" value="F:transmembrane transporter activity"/>
    <property type="evidence" value="ECO:0007669"/>
    <property type="project" value="InterPro"/>
</dbReference>
<feature type="transmembrane region" description="Helical" evidence="7">
    <location>
        <begin position="142"/>
        <end position="159"/>
    </location>
</feature>
<dbReference type="Proteomes" id="UP001165079">
    <property type="component" value="Unassembled WGS sequence"/>
</dbReference>
<feature type="transmembrane region" description="Helical" evidence="7">
    <location>
        <begin position="47"/>
        <end position="67"/>
    </location>
</feature>
<dbReference type="GO" id="GO:0005886">
    <property type="term" value="C:plasma membrane"/>
    <property type="evidence" value="ECO:0007669"/>
    <property type="project" value="UniProtKB-SubCell"/>
</dbReference>
<dbReference type="AlphaFoldDB" id="A0A9W6WCC6"/>
<feature type="transmembrane region" description="Helical" evidence="7">
    <location>
        <begin position="370"/>
        <end position="389"/>
    </location>
</feature>
<gene>
    <name evidence="9" type="primary">yttB</name>
    <name evidence="9" type="ORF">Afil01_44470</name>
</gene>
<evidence type="ECO:0000256" key="3">
    <source>
        <dbReference type="ARBA" id="ARBA00022475"/>
    </source>
</evidence>
<dbReference type="Pfam" id="PF07690">
    <property type="entry name" value="MFS_1"/>
    <property type="match status" value="1"/>
</dbReference>
<feature type="transmembrane region" description="Helical" evidence="7">
    <location>
        <begin position="340"/>
        <end position="358"/>
    </location>
</feature>
<feature type="transmembrane region" description="Helical" evidence="7">
    <location>
        <begin position="298"/>
        <end position="319"/>
    </location>
</feature>
<feature type="transmembrane region" description="Helical" evidence="7">
    <location>
        <begin position="276"/>
        <end position="292"/>
    </location>
</feature>
<proteinExistence type="predicted"/>
<evidence type="ECO:0000256" key="6">
    <source>
        <dbReference type="ARBA" id="ARBA00023136"/>
    </source>
</evidence>
<feature type="transmembrane region" description="Helical" evidence="7">
    <location>
        <begin position="248"/>
        <end position="269"/>
    </location>
</feature>
<dbReference type="EMBL" id="BSTX01000003">
    <property type="protein sequence ID" value="GLZ79640.1"/>
    <property type="molecule type" value="Genomic_DNA"/>
</dbReference>
<feature type="domain" description="Major facilitator superfamily (MFS) profile" evidence="8">
    <location>
        <begin position="1"/>
        <end position="393"/>
    </location>
</feature>
<protein>
    <submittedName>
        <fullName evidence="9">MFS-type transporter YttB</fullName>
    </submittedName>
</protein>
<accession>A0A9W6WCC6</accession>
<feature type="transmembrane region" description="Helical" evidence="7">
    <location>
        <begin position="165"/>
        <end position="185"/>
    </location>
</feature>
<dbReference type="PROSITE" id="PS50850">
    <property type="entry name" value="MFS"/>
    <property type="match status" value="1"/>
</dbReference>
<evidence type="ECO:0000256" key="4">
    <source>
        <dbReference type="ARBA" id="ARBA00022692"/>
    </source>
</evidence>
<organism evidence="9 10">
    <name type="scientific">Actinorhabdospora filicis</name>
    <dbReference type="NCBI Taxonomy" id="1785913"/>
    <lineage>
        <taxon>Bacteria</taxon>
        <taxon>Bacillati</taxon>
        <taxon>Actinomycetota</taxon>
        <taxon>Actinomycetes</taxon>
        <taxon>Micromonosporales</taxon>
        <taxon>Micromonosporaceae</taxon>
        <taxon>Actinorhabdospora</taxon>
    </lineage>
</organism>
<dbReference type="Gene3D" id="1.20.1250.20">
    <property type="entry name" value="MFS general substrate transporter like domains"/>
    <property type="match status" value="1"/>
</dbReference>
<evidence type="ECO:0000256" key="5">
    <source>
        <dbReference type="ARBA" id="ARBA00022989"/>
    </source>
</evidence>
<evidence type="ECO:0000313" key="9">
    <source>
        <dbReference type="EMBL" id="GLZ79640.1"/>
    </source>
</evidence>
<comment type="subcellular location">
    <subcellularLocation>
        <location evidence="1">Cell membrane</location>
        <topology evidence="1">Multi-pass membrane protein</topology>
    </subcellularLocation>
</comment>
<dbReference type="RefSeq" id="WP_285664784.1">
    <property type="nucleotide sequence ID" value="NZ_BSTX01000003.1"/>
</dbReference>
<dbReference type="SUPFAM" id="SSF103473">
    <property type="entry name" value="MFS general substrate transporter"/>
    <property type="match status" value="1"/>
</dbReference>
<keyword evidence="5 7" id="KW-1133">Transmembrane helix</keyword>
<evidence type="ECO:0000256" key="7">
    <source>
        <dbReference type="SAM" id="Phobius"/>
    </source>
</evidence>
<dbReference type="PANTHER" id="PTHR23517:SF2">
    <property type="entry name" value="MULTIDRUG RESISTANCE PROTEIN MDTH"/>
    <property type="match status" value="1"/>
</dbReference>
<keyword evidence="10" id="KW-1185">Reference proteome</keyword>
<evidence type="ECO:0000256" key="1">
    <source>
        <dbReference type="ARBA" id="ARBA00004651"/>
    </source>
</evidence>
<dbReference type="InterPro" id="IPR011701">
    <property type="entry name" value="MFS"/>
</dbReference>
<keyword evidence="3" id="KW-1003">Cell membrane</keyword>
<keyword evidence="4 7" id="KW-0812">Transmembrane</keyword>
<dbReference type="PANTHER" id="PTHR23517">
    <property type="entry name" value="RESISTANCE PROTEIN MDTM, PUTATIVE-RELATED-RELATED"/>
    <property type="match status" value="1"/>
</dbReference>
<keyword evidence="6 7" id="KW-0472">Membrane</keyword>
<evidence type="ECO:0000259" key="8">
    <source>
        <dbReference type="PROSITE" id="PS50850"/>
    </source>
</evidence>
<feature type="transmembrane region" description="Helical" evidence="7">
    <location>
        <begin position="103"/>
        <end position="121"/>
    </location>
</feature>
<dbReference type="InterPro" id="IPR036259">
    <property type="entry name" value="MFS_trans_sf"/>
</dbReference>